<keyword evidence="3 5" id="KW-0687">Ribonucleoprotein</keyword>
<dbReference type="InterPro" id="IPR038562">
    <property type="entry name" value="Ribosomal_eL34_C_sf"/>
</dbReference>
<dbReference type="AlphaFoldDB" id="A0A2A2H220"/>
<dbReference type="Gene3D" id="6.20.340.10">
    <property type="match status" value="1"/>
</dbReference>
<dbReference type="RefSeq" id="WP_048079989.1">
    <property type="nucleotide sequence ID" value="NZ_LMVM01000038.1"/>
</dbReference>
<comment type="similarity">
    <text evidence="1 5">Belongs to the eukaryotic ribosomal protein eL34 family.</text>
</comment>
<protein>
    <recommendedName>
        <fullName evidence="4 5">Large ribosomal subunit protein eL34</fullName>
    </recommendedName>
</protein>
<dbReference type="InterPro" id="IPR008195">
    <property type="entry name" value="Ribosomal_eL34"/>
</dbReference>
<dbReference type="Pfam" id="PF01199">
    <property type="entry name" value="Ribosomal_L34e"/>
    <property type="match status" value="1"/>
</dbReference>
<keyword evidence="2 5" id="KW-0689">Ribosomal protein</keyword>
<dbReference type="PROSITE" id="PS01145">
    <property type="entry name" value="RIBOSOMAL_L34E"/>
    <property type="match status" value="1"/>
</dbReference>
<dbReference type="OrthoDB" id="43096at2157"/>
<sequence>MPQLRYRSRSYRRIFKKTPGGKTVLRYKKKKPSKHICAECGKFLHGVPRGRPYEINKLSKSKKRPNRPYGGNLCPECARKVFKREARKE</sequence>
<proteinExistence type="inferred from homology"/>
<evidence type="ECO:0000256" key="4">
    <source>
        <dbReference type="ARBA" id="ARBA00035227"/>
    </source>
</evidence>
<organism evidence="6 7">
    <name type="scientific">Methanobacterium bryantii</name>
    <dbReference type="NCBI Taxonomy" id="2161"/>
    <lineage>
        <taxon>Archaea</taxon>
        <taxon>Methanobacteriati</taxon>
        <taxon>Methanobacteriota</taxon>
        <taxon>Methanomada group</taxon>
        <taxon>Methanobacteria</taxon>
        <taxon>Methanobacteriales</taxon>
        <taxon>Methanobacteriaceae</taxon>
        <taxon>Methanobacterium</taxon>
    </lineage>
</organism>
<evidence type="ECO:0000313" key="6">
    <source>
        <dbReference type="EMBL" id="PAV03448.1"/>
    </source>
</evidence>
<dbReference type="HAMAP" id="MF_00349">
    <property type="entry name" value="Ribosomal_eL34"/>
    <property type="match status" value="1"/>
</dbReference>
<gene>
    <name evidence="5" type="primary">rpl34e</name>
    <name evidence="6" type="ORF">ASJ80_00385</name>
</gene>
<evidence type="ECO:0000313" key="7">
    <source>
        <dbReference type="Proteomes" id="UP000217784"/>
    </source>
</evidence>
<accession>A0A2A2H220</accession>
<evidence type="ECO:0000256" key="3">
    <source>
        <dbReference type="ARBA" id="ARBA00023274"/>
    </source>
</evidence>
<evidence type="ECO:0000256" key="2">
    <source>
        <dbReference type="ARBA" id="ARBA00022980"/>
    </source>
</evidence>
<dbReference type="EMBL" id="LMVM01000038">
    <property type="protein sequence ID" value="PAV03448.1"/>
    <property type="molecule type" value="Genomic_DNA"/>
</dbReference>
<reference evidence="6 7" key="1">
    <citation type="journal article" date="2017" name="BMC Genomics">
        <title>Genomic analysis of methanogenic archaea reveals a shift towards energy conservation.</title>
        <authorList>
            <person name="Gilmore S.P."/>
            <person name="Henske J.K."/>
            <person name="Sexton J.A."/>
            <person name="Solomon K.V."/>
            <person name="Seppala S."/>
            <person name="Yoo J.I."/>
            <person name="Huyett L.M."/>
            <person name="Pressman A."/>
            <person name="Cogan J.Z."/>
            <person name="Kivenson V."/>
            <person name="Peng X."/>
            <person name="Tan Y."/>
            <person name="Valentine D.L."/>
            <person name="O'Malley M.A."/>
        </authorList>
    </citation>
    <scope>NUCLEOTIDE SEQUENCE [LARGE SCALE GENOMIC DNA]</scope>
    <source>
        <strain evidence="6 7">M.o.H.</strain>
    </source>
</reference>
<dbReference type="GO" id="GO:1990904">
    <property type="term" value="C:ribonucleoprotein complex"/>
    <property type="evidence" value="ECO:0007669"/>
    <property type="project" value="UniProtKB-KW"/>
</dbReference>
<dbReference type="PRINTS" id="PR01250">
    <property type="entry name" value="RIBOSOMALL34"/>
</dbReference>
<name>A0A2A2H220_METBR</name>
<dbReference type="GO" id="GO:0003735">
    <property type="term" value="F:structural constituent of ribosome"/>
    <property type="evidence" value="ECO:0007669"/>
    <property type="project" value="InterPro"/>
</dbReference>
<comment type="caution">
    <text evidence="6">The sequence shown here is derived from an EMBL/GenBank/DDBJ whole genome shotgun (WGS) entry which is preliminary data.</text>
</comment>
<dbReference type="NCBIfam" id="NF003143">
    <property type="entry name" value="PRK04059.1"/>
    <property type="match status" value="1"/>
</dbReference>
<dbReference type="InterPro" id="IPR018065">
    <property type="entry name" value="Ribosomal_eL34_CS"/>
</dbReference>
<dbReference type="InterPro" id="IPR047868">
    <property type="entry name" value="Ribosomal_L34e_arc-type"/>
</dbReference>
<dbReference type="GO" id="GO:0005840">
    <property type="term" value="C:ribosome"/>
    <property type="evidence" value="ECO:0007669"/>
    <property type="project" value="UniProtKB-KW"/>
</dbReference>
<keyword evidence="7" id="KW-1185">Reference proteome</keyword>
<evidence type="ECO:0000256" key="5">
    <source>
        <dbReference type="HAMAP-Rule" id="MF_00349"/>
    </source>
</evidence>
<dbReference type="PANTHER" id="PTHR10759">
    <property type="entry name" value="60S RIBOSOMAL PROTEIN L34"/>
    <property type="match status" value="1"/>
</dbReference>
<dbReference type="Proteomes" id="UP000217784">
    <property type="component" value="Unassembled WGS sequence"/>
</dbReference>
<dbReference type="GO" id="GO:0006412">
    <property type="term" value="P:translation"/>
    <property type="evidence" value="ECO:0007669"/>
    <property type="project" value="UniProtKB-UniRule"/>
</dbReference>
<evidence type="ECO:0000256" key="1">
    <source>
        <dbReference type="ARBA" id="ARBA00009875"/>
    </source>
</evidence>